<evidence type="ECO:0000313" key="1">
    <source>
        <dbReference type="EMBL" id="TFK63192.1"/>
    </source>
</evidence>
<reference evidence="1 2" key="1">
    <citation type="journal article" date="2019" name="Nat. Ecol. Evol.">
        <title>Megaphylogeny resolves global patterns of mushroom evolution.</title>
        <authorList>
            <person name="Varga T."/>
            <person name="Krizsan K."/>
            <person name="Foldi C."/>
            <person name="Dima B."/>
            <person name="Sanchez-Garcia M."/>
            <person name="Sanchez-Ramirez S."/>
            <person name="Szollosi G.J."/>
            <person name="Szarkandi J.G."/>
            <person name="Papp V."/>
            <person name="Albert L."/>
            <person name="Andreopoulos W."/>
            <person name="Angelini C."/>
            <person name="Antonin V."/>
            <person name="Barry K.W."/>
            <person name="Bougher N.L."/>
            <person name="Buchanan P."/>
            <person name="Buyck B."/>
            <person name="Bense V."/>
            <person name="Catcheside P."/>
            <person name="Chovatia M."/>
            <person name="Cooper J."/>
            <person name="Damon W."/>
            <person name="Desjardin D."/>
            <person name="Finy P."/>
            <person name="Geml J."/>
            <person name="Haridas S."/>
            <person name="Hughes K."/>
            <person name="Justo A."/>
            <person name="Karasinski D."/>
            <person name="Kautmanova I."/>
            <person name="Kiss B."/>
            <person name="Kocsube S."/>
            <person name="Kotiranta H."/>
            <person name="LaButti K.M."/>
            <person name="Lechner B.E."/>
            <person name="Liimatainen K."/>
            <person name="Lipzen A."/>
            <person name="Lukacs Z."/>
            <person name="Mihaltcheva S."/>
            <person name="Morgado L.N."/>
            <person name="Niskanen T."/>
            <person name="Noordeloos M.E."/>
            <person name="Ohm R.A."/>
            <person name="Ortiz-Santana B."/>
            <person name="Ovrebo C."/>
            <person name="Racz N."/>
            <person name="Riley R."/>
            <person name="Savchenko A."/>
            <person name="Shiryaev A."/>
            <person name="Soop K."/>
            <person name="Spirin V."/>
            <person name="Szebenyi C."/>
            <person name="Tomsovsky M."/>
            <person name="Tulloss R.E."/>
            <person name="Uehling J."/>
            <person name="Grigoriev I.V."/>
            <person name="Vagvolgyi C."/>
            <person name="Papp T."/>
            <person name="Martin F.M."/>
            <person name="Miettinen O."/>
            <person name="Hibbett D.S."/>
            <person name="Nagy L.G."/>
        </authorList>
    </citation>
    <scope>NUCLEOTIDE SEQUENCE [LARGE SCALE GENOMIC DNA]</scope>
    <source>
        <strain evidence="1 2">NL-1719</strain>
    </source>
</reference>
<protein>
    <submittedName>
        <fullName evidence="1">Uncharacterized protein</fullName>
    </submittedName>
</protein>
<keyword evidence="2" id="KW-1185">Reference proteome</keyword>
<proteinExistence type="predicted"/>
<name>A0ACD3AC80_9AGAR</name>
<dbReference type="EMBL" id="ML208535">
    <property type="protein sequence ID" value="TFK63192.1"/>
    <property type="molecule type" value="Genomic_DNA"/>
</dbReference>
<dbReference type="Proteomes" id="UP000308600">
    <property type="component" value="Unassembled WGS sequence"/>
</dbReference>
<evidence type="ECO:0000313" key="2">
    <source>
        <dbReference type="Proteomes" id="UP000308600"/>
    </source>
</evidence>
<accession>A0ACD3AC80</accession>
<organism evidence="1 2">
    <name type="scientific">Pluteus cervinus</name>
    <dbReference type="NCBI Taxonomy" id="181527"/>
    <lineage>
        <taxon>Eukaryota</taxon>
        <taxon>Fungi</taxon>
        <taxon>Dikarya</taxon>
        <taxon>Basidiomycota</taxon>
        <taxon>Agaricomycotina</taxon>
        <taxon>Agaricomycetes</taxon>
        <taxon>Agaricomycetidae</taxon>
        <taxon>Agaricales</taxon>
        <taxon>Pluteineae</taxon>
        <taxon>Pluteaceae</taxon>
        <taxon>Pluteus</taxon>
    </lineage>
</organism>
<gene>
    <name evidence="1" type="ORF">BDN72DRAFT_847839</name>
</gene>
<sequence>MDFVLIRVVFGRSRTFTPTQPLSKRSQRPEATSEHLKTVSSLEWTRRVEIEDIVNGIDVPSA</sequence>